<dbReference type="PANTHER" id="PTHR42037:SF1">
    <property type="match status" value="1"/>
</dbReference>
<organism evidence="2 3">
    <name type="scientific">Fusarium zealandicum</name>
    <dbReference type="NCBI Taxonomy" id="1053134"/>
    <lineage>
        <taxon>Eukaryota</taxon>
        <taxon>Fungi</taxon>
        <taxon>Dikarya</taxon>
        <taxon>Ascomycota</taxon>
        <taxon>Pezizomycotina</taxon>
        <taxon>Sordariomycetes</taxon>
        <taxon>Hypocreomycetidae</taxon>
        <taxon>Hypocreales</taxon>
        <taxon>Nectriaceae</taxon>
        <taxon>Fusarium</taxon>
        <taxon>Fusarium staphyleae species complex</taxon>
    </lineage>
</organism>
<keyword evidence="3" id="KW-1185">Reference proteome</keyword>
<feature type="compositionally biased region" description="Acidic residues" evidence="1">
    <location>
        <begin position="469"/>
        <end position="481"/>
    </location>
</feature>
<dbReference type="Pfam" id="PF14441">
    <property type="entry name" value="OTT_1508_deam"/>
    <property type="match status" value="1"/>
</dbReference>
<name>A0A8H4XMW0_9HYPO</name>
<dbReference type="OrthoDB" id="3251507at2759"/>
<feature type="region of interest" description="Disordered" evidence="1">
    <location>
        <begin position="451"/>
        <end position="487"/>
    </location>
</feature>
<evidence type="ECO:0000313" key="2">
    <source>
        <dbReference type="EMBL" id="KAF4980989.1"/>
    </source>
</evidence>
<protein>
    <submittedName>
        <fullName evidence="2">Uncharacterized protein</fullName>
    </submittedName>
</protein>
<comment type="caution">
    <text evidence="2">The sequence shown here is derived from an EMBL/GenBank/DDBJ whole genome shotgun (WGS) entry which is preliminary data.</text>
</comment>
<reference evidence="2" key="2">
    <citation type="submission" date="2020-05" db="EMBL/GenBank/DDBJ databases">
        <authorList>
            <person name="Kim H.-S."/>
            <person name="Proctor R.H."/>
            <person name="Brown D.W."/>
        </authorList>
    </citation>
    <scope>NUCLEOTIDE SEQUENCE</scope>
    <source>
        <strain evidence="2">NRRL 22465</strain>
    </source>
</reference>
<dbReference type="AlphaFoldDB" id="A0A8H4XMW0"/>
<proteinExistence type="predicted"/>
<reference evidence="2" key="1">
    <citation type="journal article" date="2020" name="BMC Genomics">
        <title>Correction to: Identification and distribution of gene clusters required for synthesis of sphingolipid metabolism inhibitors in diverse species of the filamentous fungus Fusarium.</title>
        <authorList>
            <person name="Kim H.S."/>
            <person name="Lohmar J.M."/>
            <person name="Busman M."/>
            <person name="Brown D.W."/>
            <person name="Naumann T.A."/>
            <person name="Divon H.H."/>
            <person name="Lysoe E."/>
            <person name="Uhlig S."/>
            <person name="Proctor R.H."/>
        </authorList>
    </citation>
    <scope>NUCLEOTIDE SEQUENCE</scope>
    <source>
        <strain evidence="2">NRRL 22465</strain>
    </source>
</reference>
<dbReference type="InterPro" id="IPR027796">
    <property type="entry name" value="OTT_1508_deam-like"/>
</dbReference>
<gene>
    <name evidence="2" type="ORF">FZEAL_3104</name>
</gene>
<evidence type="ECO:0000313" key="3">
    <source>
        <dbReference type="Proteomes" id="UP000635477"/>
    </source>
</evidence>
<accession>A0A8H4XMW0</accession>
<dbReference type="Proteomes" id="UP000635477">
    <property type="component" value="Unassembled WGS sequence"/>
</dbReference>
<dbReference type="PANTHER" id="PTHR42037">
    <property type="match status" value="1"/>
</dbReference>
<sequence>MGVGPPRLNPYNKILSRLFEFLALFCILKKVDGPHSITLDPPNLQARRRFLRNLCFICDYQKGGDTTTAIAVQARPVKFWVAMNSTPNYQALAFLAGILDELKGVPEAPEAEHDSIADVVKQKCASFAAPRLKKECKILSNAARDCEKYLEAHAADVQTPGVAALIAWLPRFKFKTGESVLPLCQTAYNVRHDPQMETLEALRNELSVAPEKITKALRTVKHFIGRLSERIRVPRILVQDACQLGALLNTYQIGRVEAPTAAKVPQADGLTNLDSILKRMLTAGDPRLEEMRSYLSWLDGPTGLGAAIRVVYDEDCAKPRVHAEIQMLEHFHRNELEFMDRDRYIACSKLACLSCKFYFRHHPGRFVEPNSHQKAYLNWRPVLLPDGSQDQYWHEQRPTLAWVSKEFSRAVEEQITSRQQPAAYQADSITNITASIDSALDLSDVGDEFLSDRETSDDTASLRHLHTDDTDEDSCDSDDGSEGGVSL</sequence>
<evidence type="ECO:0000256" key="1">
    <source>
        <dbReference type="SAM" id="MobiDB-lite"/>
    </source>
</evidence>
<dbReference type="EMBL" id="JABEYC010000190">
    <property type="protein sequence ID" value="KAF4980989.1"/>
    <property type="molecule type" value="Genomic_DNA"/>
</dbReference>